<feature type="compositionally biased region" description="Basic and acidic residues" evidence="1">
    <location>
        <begin position="33"/>
        <end position="50"/>
    </location>
</feature>
<feature type="compositionally biased region" description="Basic and acidic residues" evidence="1">
    <location>
        <begin position="10"/>
        <end position="26"/>
    </location>
</feature>
<comment type="caution">
    <text evidence="2">The sequence shown here is derived from an EMBL/GenBank/DDBJ whole genome shotgun (WGS) entry which is preliminary data.</text>
</comment>
<protein>
    <submittedName>
        <fullName evidence="2">Uncharacterized protein</fullName>
    </submittedName>
</protein>
<organism evidence="2 3">
    <name type="scientific">Oryza meyeriana var. granulata</name>
    <dbReference type="NCBI Taxonomy" id="110450"/>
    <lineage>
        <taxon>Eukaryota</taxon>
        <taxon>Viridiplantae</taxon>
        <taxon>Streptophyta</taxon>
        <taxon>Embryophyta</taxon>
        <taxon>Tracheophyta</taxon>
        <taxon>Spermatophyta</taxon>
        <taxon>Magnoliopsida</taxon>
        <taxon>Liliopsida</taxon>
        <taxon>Poales</taxon>
        <taxon>Poaceae</taxon>
        <taxon>BOP clade</taxon>
        <taxon>Oryzoideae</taxon>
        <taxon>Oryzeae</taxon>
        <taxon>Oryzinae</taxon>
        <taxon>Oryza</taxon>
        <taxon>Oryza meyeriana</taxon>
    </lineage>
</organism>
<sequence>MAYYGTAAADGKRPWAEERGREKVAAHDVLTGGEEKKTGETEFGRGGGRERAKRAQGVAEAGVSPAHQRPMVADCEWRWC</sequence>
<reference evidence="2 3" key="1">
    <citation type="submission" date="2019-11" db="EMBL/GenBank/DDBJ databases">
        <title>Whole genome sequence of Oryza granulata.</title>
        <authorList>
            <person name="Li W."/>
        </authorList>
    </citation>
    <scope>NUCLEOTIDE SEQUENCE [LARGE SCALE GENOMIC DNA]</scope>
    <source>
        <strain evidence="3">cv. Menghai</strain>
        <tissue evidence="2">Leaf</tissue>
    </source>
</reference>
<keyword evidence="3" id="KW-1185">Reference proteome</keyword>
<name>A0A6G1CI95_9ORYZ</name>
<dbReference type="Proteomes" id="UP000479710">
    <property type="component" value="Unassembled WGS sequence"/>
</dbReference>
<evidence type="ECO:0000256" key="1">
    <source>
        <dbReference type="SAM" id="MobiDB-lite"/>
    </source>
</evidence>
<gene>
    <name evidence="2" type="ORF">E2562_025111</name>
</gene>
<accession>A0A6G1CI95</accession>
<evidence type="ECO:0000313" key="3">
    <source>
        <dbReference type="Proteomes" id="UP000479710"/>
    </source>
</evidence>
<feature type="region of interest" description="Disordered" evidence="1">
    <location>
        <begin position="1"/>
        <end position="68"/>
    </location>
</feature>
<proteinExistence type="predicted"/>
<dbReference type="AlphaFoldDB" id="A0A6G1CI95"/>
<dbReference type="EMBL" id="SPHZ02000009">
    <property type="protein sequence ID" value="KAF0899866.1"/>
    <property type="molecule type" value="Genomic_DNA"/>
</dbReference>
<evidence type="ECO:0000313" key="2">
    <source>
        <dbReference type="EMBL" id="KAF0899866.1"/>
    </source>
</evidence>